<dbReference type="eggNOG" id="COG0583">
    <property type="taxonomic scope" value="Bacteria"/>
</dbReference>
<evidence type="ECO:0000256" key="4">
    <source>
        <dbReference type="ARBA" id="ARBA00023163"/>
    </source>
</evidence>
<evidence type="ECO:0000256" key="3">
    <source>
        <dbReference type="ARBA" id="ARBA00023125"/>
    </source>
</evidence>
<dbReference type="FunFam" id="1.10.10.10:FF:000001">
    <property type="entry name" value="LysR family transcriptional regulator"/>
    <property type="match status" value="1"/>
</dbReference>
<dbReference type="RefSeq" id="WP_088417226.1">
    <property type="nucleotide sequence ID" value="NZ_NJBA01000003.1"/>
</dbReference>
<dbReference type="STRING" id="46680.GCA_000807755_00343"/>
<name>A0A246F9Q0_PSENT</name>
<dbReference type="EMBL" id="NJBA01000003">
    <property type="protein sequence ID" value="OWP51036.1"/>
    <property type="molecule type" value="Genomic_DNA"/>
</dbReference>
<dbReference type="InterPro" id="IPR036390">
    <property type="entry name" value="WH_DNA-bd_sf"/>
</dbReference>
<accession>A0A246F9Q0</accession>
<dbReference type="GO" id="GO:0043565">
    <property type="term" value="F:sequence-specific DNA binding"/>
    <property type="evidence" value="ECO:0007669"/>
    <property type="project" value="TreeGrafter"/>
</dbReference>
<dbReference type="InterPro" id="IPR036388">
    <property type="entry name" value="WH-like_DNA-bd_sf"/>
</dbReference>
<comment type="caution">
    <text evidence="6">The sequence shown here is derived from an EMBL/GenBank/DDBJ whole genome shotgun (WGS) entry which is preliminary data.</text>
</comment>
<dbReference type="SUPFAM" id="SSF53850">
    <property type="entry name" value="Periplasmic binding protein-like II"/>
    <property type="match status" value="1"/>
</dbReference>
<feature type="domain" description="HTH lysR-type" evidence="5">
    <location>
        <begin position="2"/>
        <end position="59"/>
    </location>
</feature>
<evidence type="ECO:0000313" key="7">
    <source>
        <dbReference type="Proteomes" id="UP000198145"/>
    </source>
</evidence>
<evidence type="ECO:0000256" key="2">
    <source>
        <dbReference type="ARBA" id="ARBA00023015"/>
    </source>
</evidence>
<dbReference type="PROSITE" id="PS50931">
    <property type="entry name" value="HTH_LYSR"/>
    <property type="match status" value="1"/>
</dbReference>
<dbReference type="CDD" id="cd08472">
    <property type="entry name" value="PBP2_CrgA_like_3"/>
    <property type="match status" value="1"/>
</dbReference>
<dbReference type="Gene3D" id="1.10.10.10">
    <property type="entry name" value="Winged helix-like DNA-binding domain superfamily/Winged helix DNA-binding domain"/>
    <property type="match status" value="1"/>
</dbReference>
<gene>
    <name evidence="6" type="ORF">CEG18_09190</name>
</gene>
<dbReference type="Pfam" id="PF03466">
    <property type="entry name" value="LysR_substrate"/>
    <property type="match status" value="1"/>
</dbReference>
<organism evidence="6 7">
    <name type="scientific">Pseudomonas nitroreducens</name>
    <dbReference type="NCBI Taxonomy" id="46680"/>
    <lineage>
        <taxon>Bacteria</taxon>
        <taxon>Pseudomonadati</taxon>
        <taxon>Pseudomonadota</taxon>
        <taxon>Gammaproteobacteria</taxon>
        <taxon>Pseudomonadales</taxon>
        <taxon>Pseudomonadaceae</taxon>
        <taxon>Pseudomonas</taxon>
    </lineage>
</organism>
<reference evidence="6 7" key="1">
    <citation type="submission" date="2017-06" db="EMBL/GenBank/DDBJ databases">
        <title>Draft genome of Pseudomonas nitroreducens DF05.</title>
        <authorList>
            <person name="Iyer R."/>
        </authorList>
    </citation>
    <scope>NUCLEOTIDE SEQUENCE [LARGE SCALE GENOMIC DNA]</scope>
    <source>
        <strain evidence="6 7">DF05</strain>
    </source>
</reference>
<dbReference type="PANTHER" id="PTHR30537:SF72">
    <property type="entry name" value="LYSR FAMILY TRANSCRIPTIONAL REGULATOR"/>
    <property type="match status" value="1"/>
</dbReference>
<dbReference type="InterPro" id="IPR000847">
    <property type="entry name" value="LysR_HTH_N"/>
</dbReference>
<protein>
    <submittedName>
        <fullName evidence="6">LysR family transcriptional regulator</fullName>
    </submittedName>
</protein>
<dbReference type="PANTHER" id="PTHR30537">
    <property type="entry name" value="HTH-TYPE TRANSCRIPTIONAL REGULATOR"/>
    <property type="match status" value="1"/>
</dbReference>
<dbReference type="InterPro" id="IPR058163">
    <property type="entry name" value="LysR-type_TF_proteobact-type"/>
</dbReference>
<comment type="similarity">
    <text evidence="1">Belongs to the LysR transcriptional regulatory family.</text>
</comment>
<keyword evidence="4" id="KW-0804">Transcription</keyword>
<evidence type="ECO:0000256" key="1">
    <source>
        <dbReference type="ARBA" id="ARBA00009437"/>
    </source>
</evidence>
<keyword evidence="2" id="KW-0805">Transcription regulation</keyword>
<sequence length="307" mass="33890">MIRPELLRTFVRVTELASFTQAGEQLGLPRSTVSEHIQALEELLGTRLLQRTTRRVTATQDGLVLYERSKDMLAQLDELQSLFQQNDEALGGRLRVDMPTVMARKLVMPRLGEFLARHPALELEVSCTDRRVDLVREGFDCVVRVGAVNDPSVVARSLGQFPQVSCASPSYLAGHGTPQSLEDLAGHQLIHYVTVLGARPPGFEYLHNNEVRYVPMGGALSVNNAEAYESAAMGGLGIIQVPIHGVLDDLEAGRLVQILRDVPLPPMEISLLYAHRRLPQRVRVFMQWLAQLLGEPGVLGAPVNARP</sequence>
<dbReference type="FunFam" id="3.40.190.290:FF:000001">
    <property type="entry name" value="Transcriptional regulator, LysR family"/>
    <property type="match status" value="1"/>
</dbReference>
<dbReference type="InterPro" id="IPR005119">
    <property type="entry name" value="LysR_subst-bd"/>
</dbReference>
<dbReference type="GO" id="GO:0006351">
    <property type="term" value="P:DNA-templated transcription"/>
    <property type="evidence" value="ECO:0007669"/>
    <property type="project" value="TreeGrafter"/>
</dbReference>
<dbReference type="SUPFAM" id="SSF46785">
    <property type="entry name" value="Winged helix' DNA-binding domain"/>
    <property type="match status" value="1"/>
</dbReference>
<dbReference type="Pfam" id="PF00126">
    <property type="entry name" value="HTH_1"/>
    <property type="match status" value="1"/>
</dbReference>
<dbReference type="Gene3D" id="3.40.190.290">
    <property type="match status" value="1"/>
</dbReference>
<proteinExistence type="inferred from homology"/>
<dbReference type="Proteomes" id="UP000198145">
    <property type="component" value="Unassembled WGS sequence"/>
</dbReference>
<evidence type="ECO:0000313" key="6">
    <source>
        <dbReference type="EMBL" id="OWP51036.1"/>
    </source>
</evidence>
<dbReference type="GO" id="GO:0003700">
    <property type="term" value="F:DNA-binding transcription factor activity"/>
    <property type="evidence" value="ECO:0007669"/>
    <property type="project" value="InterPro"/>
</dbReference>
<keyword evidence="3" id="KW-0238">DNA-binding</keyword>
<evidence type="ECO:0000259" key="5">
    <source>
        <dbReference type="PROSITE" id="PS50931"/>
    </source>
</evidence>
<dbReference type="AlphaFoldDB" id="A0A246F9Q0"/>